<organism evidence="1 2">
    <name type="scientific">Suillus plorans</name>
    <dbReference type="NCBI Taxonomy" id="116603"/>
    <lineage>
        <taxon>Eukaryota</taxon>
        <taxon>Fungi</taxon>
        <taxon>Dikarya</taxon>
        <taxon>Basidiomycota</taxon>
        <taxon>Agaricomycotina</taxon>
        <taxon>Agaricomycetes</taxon>
        <taxon>Agaricomycetidae</taxon>
        <taxon>Boletales</taxon>
        <taxon>Suillineae</taxon>
        <taxon>Suillaceae</taxon>
        <taxon>Suillus</taxon>
    </lineage>
</organism>
<reference evidence="1" key="1">
    <citation type="journal article" date="2020" name="New Phytol.">
        <title>Comparative genomics reveals dynamic genome evolution in host specialist ectomycorrhizal fungi.</title>
        <authorList>
            <person name="Lofgren L.A."/>
            <person name="Nguyen N.H."/>
            <person name="Vilgalys R."/>
            <person name="Ruytinx J."/>
            <person name="Liao H.L."/>
            <person name="Branco S."/>
            <person name="Kuo A."/>
            <person name="LaButti K."/>
            <person name="Lipzen A."/>
            <person name="Andreopoulos W."/>
            <person name="Pangilinan J."/>
            <person name="Riley R."/>
            <person name="Hundley H."/>
            <person name="Na H."/>
            <person name="Barry K."/>
            <person name="Grigoriev I.V."/>
            <person name="Stajich J.E."/>
            <person name="Kennedy P.G."/>
        </authorList>
    </citation>
    <scope>NUCLEOTIDE SEQUENCE</scope>
    <source>
        <strain evidence="1">S12</strain>
    </source>
</reference>
<dbReference type="EMBL" id="JABBWE010000024">
    <property type="protein sequence ID" value="KAG1794821.1"/>
    <property type="molecule type" value="Genomic_DNA"/>
</dbReference>
<evidence type="ECO:0000313" key="2">
    <source>
        <dbReference type="Proteomes" id="UP000719766"/>
    </source>
</evidence>
<dbReference type="AlphaFoldDB" id="A0A9P7AR85"/>
<comment type="caution">
    <text evidence="1">The sequence shown here is derived from an EMBL/GenBank/DDBJ whole genome shotgun (WGS) entry which is preliminary data.</text>
</comment>
<dbReference type="RefSeq" id="XP_041160860.1">
    <property type="nucleotide sequence ID" value="XM_041306475.1"/>
</dbReference>
<sequence>MAAATHTDAQARIQEELDNVVGRRVRGDLKFFTFGFGRCQTYMDYLNEKAAMCNLLIGYLSDTLHQRSSYSMGLLPFGESCSED</sequence>
<gene>
    <name evidence="1" type="ORF">HD556DRAFT_1442603</name>
</gene>
<proteinExistence type="predicted"/>
<evidence type="ECO:0000313" key="1">
    <source>
        <dbReference type="EMBL" id="KAG1794821.1"/>
    </source>
</evidence>
<protein>
    <submittedName>
        <fullName evidence="1">Uncharacterized protein</fullName>
    </submittedName>
</protein>
<name>A0A9P7AR85_9AGAM</name>
<dbReference type="Proteomes" id="UP000719766">
    <property type="component" value="Unassembled WGS sequence"/>
</dbReference>
<keyword evidence="2" id="KW-1185">Reference proteome</keyword>
<dbReference type="GeneID" id="64600239"/>
<accession>A0A9P7AR85</accession>